<evidence type="ECO:0008006" key="3">
    <source>
        <dbReference type="Google" id="ProtNLM"/>
    </source>
</evidence>
<dbReference type="Proteomes" id="UP000680750">
    <property type="component" value="Chromosome"/>
</dbReference>
<dbReference type="CDD" id="cd07814">
    <property type="entry name" value="SRPBCC_CalC_Aha1-like"/>
    <property type="match status" value="1"/>
</dbReference>
<keyword evidence="2" id="KW-1185">Reference proteome</keyword>
<dbReference type="EMBL" id="AP023354">
    <property type="protein sequence ID" value="BCJ28519.1"/>
    <property type="molecule type" value="Genomic_DNA"/>
</dbReference>
<sequence>MGREFELRKQVELAATPEEVWQAISTTEGLTAWFMPMDIDQGADGVEADPPRRLLVRTPAAEDGSTQAFEYLIEARDGGSCVLRFVHSGIIGDDWDDETYEEMMGSGWDMYLDTLAQYLRYFHGRPASYVEAMASATGRWDRLLRVLGEPKLGATVRIELPEGSLVSGEVDYRSEHFVGLRTADALIRFHDRSPIGMPVAVSEHRYGTPEPPERTQTWLSWLATTLDVPESRPV</sequence>
<name>A0A810L113_9ACTN</name>
<dbReference type="KEGG" id="aser:Asera_26270"/>
<organism evidence="1 2">
    <name type="scientific">Actinocatenispora sera</name>
    <dbReference type="NCBI Taxonomy" id="390989"/>
    <lineage>
        <taxon>Bacteria</taxon>
        <taxon>Bacillati</taxon>
        <taxon>Actinomycetota</taxon>
        <taxon>Actinomycetes</taxon>
        <taxon>Micromonosporales</taxon>
        <taxon>Micromonosporaceae</taxon>
        <taxon>Actinocatenispora</taxon>
    </lineage>
</organism>
<accession>A0A810L113</accession>
<protein>
    <recommendedName>
        <fullName evidence="3">SRPBCC domain-containing protein</fullName>
    </recommendedName>
</protein>
<reference evidence="1" key="1">
    <citation type="submission" date="2020-08" db="EMBL/GenBank/DDBJ databases">
        <title>Whole genome shotgun sequence of Actinocatenispora sera NBRC 101916.</title>
        <authorList>
            <person name="Komaki H."/>
            <person name="Tamura T."/>
        </authorList>
    </citation>
    <scope>NUCLEOTIDE SEQUENCE</scope>
    <source>
        <strain evidence="1">NBRC 101916</strain>
    </source>
</reference>
<dbReference type="OrthoDB" id="8417725at2"/>
<dbReference type="SUPFAM" id="SSF55961">
    <property type="entry name" value="Bet v1-like"/>
    <property type="match status" value="1"/>
</dbReference>
<evidence type="ECO:0000313" key="2">
    <source>
        <dbReference type="Proteomes" id="UP000680750"/>
    </source>
</evidence>
<proteinExistence type="predicted"/>
<gene>
    <name evidence="1" type="ORF">Asera_26270</name>
</gene>
<dbReference type="Gene3D" id="3.30.530.20">
    <property type="match status" value="1"/>
</dbReference>
<dbReference type="RefSeq" id="WP_030445658.1">
    <property type="nucleotide sequence ID" value="NZ_AP023354.1"/>
</dbReference>
<dbReference type="AlphaFoldDB" id="A0A810L113"/>
<evidence type="ECO:0000313" key="1">
    <source>
        <dbReference type="EMBL" id="BCJ28519.1"/>
    </source>
</evidence>
<dbReference type="InterPro" id="IPR023393">
    <property type="entry name" value="START-like_dom_sf"/>
</dbReference>